<dbReference type="GO" id="GO:0016810">
    <property type="term" value="F:hydrolase activity, acting on carbon-nitrogen (but not peptide) bonds"/>
    <property type="evidence" value="ECO:0007669"/>
    <property type="project" value="InterPro"/>
</dbReference>
<dbReference type="CDD" id="cd10941">
    <property type="entry name" value="CE4_PuuE_HpPgdA_like_2"/>
    <property type="match status" value="1"/>
</dbReference>
<gene>
    <name evidence="3" type="ORF">METZ01_LOCUS115472</name>
</gene>
<evidence type="ECO:0000259" key="1">
    <source>
        <dbReference type="Pfam" id="PF01522"/>
    </source>
</evidence>
<dbReference type="EMBL" id="UINC01014731">
    <property type="protein sequence ID" value="SVA62618.1"/>
    <property type="molecule type" value="Genomic_DNA"/>
</dbReference>
<evidence type="ECO:0008006" key="4">
    <source>
        <dbReference type="Google" id="ProtNLM"/>
    </source>
</evidence>
<evidence type="ECO:0000313" key="3">
    <source>
        <dbReference type="EMBL" id="SVA62618.1"/>
    </source>
</evidence>
<dbReference type="AlphaFoldDB" id="A0A381XD00"/>
<sequence>MNILGIDFEDWYHPELIKKNIKDEKHTATVINGIDKILELLRKHETSATFFVVGELLEIKPEILDKIIENDHEIGFHTMHHDRLDSPGYKEKFHSEIKKFAELTNHKSRGFRAPTFSLNKNSSWAIDILAENDYVYDSSVVPAKTSLYGLPNAEKSPYKISSENIEKNNPDGVLTEFPLLVTNFLGKKIPAAGGFYLRSLPMKITKNAIKNYEKRGIPSSFYIHSWELTPEYMPKLELPFKDNFATFHNIDDTYKRMNEILEEFEFTSFANYISQEMNLPN</sequence>
<feature type="domain" description="NodB homology" evidence="1">
    <location>
        <begin position="35"/>
        <end position="123"/>
    </location>
</feature>
<dbReference type="Pfam" id="PF11959">
    <property type="entry name" value="DUF3473"/>
    <property type="match status" value="1"/>
</dbReference>
<dbReference type="InterPro" id="IPR022560">
    <property type="entry name" value="DUF3473"/>
</dbReference>
<feature type="domain" description="DUF3473" evidence="2">
    <location>
        <begin position="138"/>
        <end position="273"/>
    </location>
</feature>
<accession>A0A381XD00</accession>
<dbReference type="PANTHER" id="PTHR47561:SF1">
    <property type="entry name" value="POLYSACCHARIDE DEACETYLASE FAMILY PROTEIN (AFU_ORTHOLOGUE AFUA_6G05030)"/>
    <property type="match status" value="1"/>
</dbReference>
<dbReference type="GO" id="GO:0005975">
    <property type="term" value="P:carbohydrate metabolic process"/>
    <property type="evidence" value="ECO:0007669"/>
    <property type="project" value="InterPro"/>
</dbReference>
<dbReference type="InterPro" id="IPR002509">
    <property type="entry name" value="NODB_dom"/>
</dbReference>
<evidence type="ECO:0000259" key="2">
    <source>
        <dbReference type="Pfam" id="PF11959"/>
    </source>
</evidence>
<dbReference type="SUPFAM" id="SSF88713">
    <property type="entry name" value="Glycoside hydrolase/deacetylase"/>
    <property type="match status" value="1"/>
</dbReference>
<dbReference type="Gene3D" id="3.20.20.370">
    <property type="entry name" value="Glycoside hydrolase/deacetylase"/>
    <property type="match status" value="1"/>
</dbReference>
<protein>
    <recommendedName>
        <fullName evidence="4">NodB homology domain-containing protein</fullName>
    </recommendedName>
</protein>
<reference evidence="3" key="1">
    <citation type="submission" date="2018-05" db="EMBL/GenBank/DDBJ databases">
        <authorList>
            <person name="Lanie J.A."/>
            <person name="Ng W.-L."/>
            <person name="Kazmierczak K.M."/>
            <person name="Andrzejewski T.M."/>
            <person name="Davidsen T.M."/>
            <person name="Wayne K.J."/>
            <person name="Tettelin H."/>
            <person name="Glass J.I."/>
            <person name="Rusch D."/>
            <person name="Podicherti R."/>
            <person name="Tsui H.-C.T."/>
            <person name="Winkler M.E."/>
        </authorList>
    </citation>
    <scope>NUCLEOTIDE SEQUENCE</scope>
</reference>
<proteinExistence type="predicted"/>
<dbReference type="Pfam" id="PF01522">
    <property type="entry name" value="Polysacc_deac_1"/>
    <property type="match status" value="1"/>
</dbReference>
<organism evidence="3">
    <name type="scientific">marine metagenome</name>
    <dbReference type="NCBI Taxonomy" id="408172"/>
    <lineage>
        <taxon>unclassified sequences</taxon>
        <taxon>metagenomes</taxon>
        <taxon>ecological metagenomes</taxon>
    </lineage>
</organism>
<name>A0A381XD00_9ZZZZ</name>
<dbReference type="PANTHER" id="PTHR47561">
    <property type="entry name" value="POLYSACCHARIDE DEACETYLASE FAMILY PROTEIN (AFU_ORTHOLOGUE AFUA_6G05030)"/>
    <property type="match status" value="1"/>
</dbReference>
<dbReference type="InterPro" id="IPR045235">
    <property type="entry name" value="PuuE_HpPgdA-like"/>
</dbReference>
<dbReference type="InterPro" id="IPR011330">
    <property type="entry name" value="Glyco_hydro/deAcase_b/a-brl"/>
</dbReference>